<keyword evidence="2" id="KW-1185">Reference proteome</keyword>
<accession>A0A9D4JGT8</accession>
<dbReference type="AlphaFoldDB" id="A0A9D4JGT8"/>
<reference evidence="1" key="2">
    <citation type="submission" date="2020-11" db="EMBL/GenBank/DDBJ databases">
        <authorList>
            <person name="McCartney M.A."/>
            <person name="Auch B."/>
            <person name="Kono T."/>
            <person name="Mallez S."/>
            <person name="Becker A."/>
            <person name="Gohl D.M."/>
            <person name="Silverstein K.A.T."/>
            <person name="Koren S."/>
            <person name="Bechman K.B."/>
            <person name="Herman A."/>
            <person name="Abrahante J.E."/>
            <person name="Garbe J."/>
        </authorList>
    </citation>
    <scope>NUCLEOTIDE SEQUENCE</scope>
    <source>
        <strain evidence="1">Duluth1</strain>
        <tissue evidence="1">Whole animal</tissue>
    </source>
</reference>
<protein>
    <submittedName>
        <fullName evidence="1">Uncharacterized protein</fullName>
    </submittedName>
</protein>
<sequence length="58" mass="6299">MPRCTCSKVGLNVSVKKDESQHSAPRSNNARIGNINIDTLKETRIAMQCALTSDPLGK</sequence>
<evidence type="ECO:0000313" key="2">
    <source>
        <dbReference type="Proteomes" id="UP000828390"/>
    </source>
</evidence>
<dbReference type="Proteomes" id="UP000828390">
    <property type="component" value="Unassembled WGS sequence"/>
</dbReference>
<organism evidence="1 2">
    <name type="scientific">Dreissena polymorpha</name>
    <name type="common">Zebra mussel</name>
    <name type="synonym">Mytilus polymorpha</name>
    <dbReference type="NCBI Taxonomy" id="45954"/>
    <lineage>
        <taxon>Eukaryota</taxon>
        <taxon>Metazoa</taxon>
        <taxon>Spiralia</taxon>
        <taxon>Lophotrochozoa</taxon>
        <taxon>Mollusca</taxon>
        <taxon>Bivalvia</taxon>
        <taxon>Autobranchia</taxon>
        <taxon>Heteroconchia</taxon>
        <taxon>Euheterodonta</taxon>
        <taxon>Imparidentia</taxon>
        <taxon>Neoheterodontei</taxon>
        <taxon>Myida</taxon>
        <taxon>Dreissenoidea</taxon>
        <taxon>Dreissenidae</taxon>
        <taxon>Dreissena</taxon>
    </lineage>
</organism>
<gene>
    <name evidence="1" type="ORF">DPMN_135415</name>
</gene>
<comment type="caution">
    <text evidence="1">The sequence shown here is derived from an EMBL/GenBank/DDBJ whole genome shotgun (WGS) entry which is preliminary data.</text>
</comment>
<proteinExistence type="predicted"/>
<dbReference type="EMBL" id="JAIWYP010000006">
    <property type="protein sequence ID" value="KAH3807082.1"/>
    <property type="molecule type" value="Genomic_DNA"/>
</dbReference>
<reference evidence="1" key="1">
    <citation type="journal article" date="2019" name="bioRxiv">
        <title>The Genome of the Zebra Mussel, Dreissena polymorpha: A Resource for Invasive Species Research.</title>
        <authorList>
            <person name="McCartney M.A."/>
            <person name="Auch B."/>
            <person name="Kono T."/>
            <person name="Mallez S."/>
            <person name="Zhang Y."/>
            <person name="Obille A."/>
            <person name="Becker A."/>
            <person name="Abrahante J.E."/>
            <person name="Garbe J."/>
            <person name="Badalamenti J.P."/>
            <person name="Herman A."/>
            <person name="Mangelson H."/>
            <person name="Liachko I."/>
            <person name="Sullivan S."/>
            <person name="Sone E.D."/>
            <person name="Koren S."/>
            <person name="Silverstein K.A.T."/>
            <person name="Beckman K.B."/>
            <person name="Gohl D.M."/>
        </authorList>
    </citation>
    <scope>NUCLEOTIDE SEQUENCE</scope>
    <source>
        <strain evidence="1">Duluth1</strain>
        <tissue evidence="1">Whole animal</tissue>
    </source>
</reference>
<name>A0A9D4JGT8_DREPO</name>
<evidence type="ECO:0000313" key="1">
    <source>
        <dbReference type="EMBL" id="KAH3807082.1"/>
    </source>
</evidence>